<dbReference type="Gene3D" id="3.40.140.10">
    <property type="entry name" value="Cytidine Deaminase, domain 2"/>
    <property type="match status" value="1"/>
</dbReference>
<proteinExistence type="predicted"/>
<dbReference type="Pfam" id="PF00383">
    <property type="entry name" value="dCMP_cyt_deam_1"/>
    <property type="match status" value="1"/>
</dbReference>
<feature type="domain" description="CMP/dCMP-type deaminase" evidence="1">
    <location>
        <begin position="71"/>
        <end position="202"/>
    </location>
</feature>
<keyword evidence="3" id="KW-1185">Reference proteome</keyword>
<dbReference type="EMBL" id="JADGJH010001107">
    <property type="protein sequence ID" value="KAJ3118814.1"/>
    <property type="molecule type" value="Genomic_DNA"/>
</dbReference>
<dbReference type="SUPFAM" id="SSF53927">
    <property type="entry name" value="Cytidine deaminase-like"/>
    <property type="match status" value="1"/>
</dbReference>
<evidence type="ECO:0000313" key="2">
    <source>
        <dbReference type="EMBL" id="KAJ3118814.1"/>
    </source>
</evidence>
<sequence>MELLKQSFMIVGSFLLGWVPYFFELITGDPVSREFDFVADFFSQVSEAINPLVILTFDKTIRKNTLIRTLMSTNKMQRVLTTLAAIAASQSTLRLGRHAAALITRKNGIIQAIGLSHHISPSQTIHAEAHCLDNYAKRANRRKRGKVSTQKLDLIVLRISADSCVFRNSEPCADCALCIKNAAFIRRVYFTANYIPHFMDSALPINCNKRVKRRQLFEQQYAAESRVEQEKLFVNS</sequence>
<dbReference type="GO" id="GO:0006139">
    <property type="term" value="P:nucleobase-containing compound metabolic process"/>
    <property type="evidence" value="ECO:0007669"/>
    <property type="project" value="UniProtKB-ARBA"/>
</dbReference>
<accession>A0AAD5XCG8</accession>
<evidence type="ECO:0000259" key="1">
    <source>
        <dbReference type="PROSITE" id="PS51747"/>
    </source>
</evidence>
<dbReference type="GO" id="GO:0003824">
    <property type="term" value="F:catalytic activity"/>
    <property type="evidence" value="ECO:0007669"/>
    <property type="project" value="InterPro"/>
</dbReference>
<evidence type="ECO:0000313" key="3">
    <source>
        <dbReference type="Proteomes" id="UP001211907"/>
    </source>
</evidence>
<dbReference type="InterPro" id="IPR016193">
    <property type="entry name" value="Cytidine_deaminase-like"/>
</dbReference>
<dbReference type="Proteomes" id="UP001211907">
    <property type="component" value="Unassembled WGS sequence"/>
</dbReference>
<dbReference type="Gene3D" id="1.20.1070.10">
    <property type="entry name" value="Rhodopsin 7-helix transmembrane proteins"/>
    <property type="match status" value="1"/>
</dbReference>
<comment type="caution">
    <text evidence="2">The sequence shown here is derived from an EMBL/GenBank/DDBJ whole genome shotgun (WGS) entry which is preliminary data.</text>
</comment>
<dbReference type="AlphaFoldDB" id="A0AAD5XCG8"/>
<dbReference type="PROSITE" id="PS51747">
    <property type="entry name" value="CYT_DCMP_DEAMINASES_2"/>
    <property type="match status" value="1"/>
</dbReference>
<gene>
    <name evidence="2" type="ORF">HK100_000536</name>
</gene>
<reference evidence="2" key="1">
    <citation type="submission" date="2020-05" db="EMBL/GenBank/DDBJ databases">
        <title>Phylogenomic resolution of chytrid fungi.</title>
        <authorList>
            <person name="Stajich J.E."/>
            <person name="Amses K."/>
            <person name="Simmons R."/>
            <person name="Seto K."/>
            <person name="Myers J."/>
            <person name="Bonds A."/>
            <person name="Quandt C.A."/>
            <person name="Barry K."/>
            <person name="Liu P."/>
            <person name="Grigoriev I."/>
            <person name="Longcore J.E."/>
            <person name="James T.Y."/>
        </authorList>
    </citation>
    <scope>NUCLEOTIDE SEQUENCE</scope>
    <source>
        <strain evidence="2">JEL0513</strain>
    </source>
</reference>
<protein>
    <recommendedName>
        <fullName evidence="1">CMP/dCMP-type deaminase domain-containing protein</fullName>
    </recommendedName>
</protein>
<organism evidence="2 3">
    <name type="scientific">Physocladia obscura</name>
    <dbReference type="NCBI Taxonomy" id="109957"/>
    <lineage>
        <taxon>Eukaryota</taxon>
        <taxon>Fungi</taxon>
        <taxon>Fungi incertae sedis</taxon>
        <taxon>Chytridiomycota</taxon>
        <taxon>Chytridiomycota incertae sedis</taxon>
        <taxon>Chytridiomycetes</taxon>
        <taxon>Chytridiales</taxon>
        <taxon>Chytriomycetaceae</taxon>
        <taxon>Physocladia</taxon>
    </lineage>
</organism>
<dbReference type="InterPro" id="IPR002125">
    <property type="entry name" value="CMP_dCMP_dom"/>
</dbReference>
<name>A0AAD5XCG8_9FUNG</name>